<evidence type="ECO:0000256" key="1">
    <source>
        <dbReference type="SAM" id="MobiDB-lite"/>
    </source>
</evidence>
<feature type="region of interest" description="Disordered" evidence="1">
    <location>
        <begin position="26"/>
        <end position="46"/>
    </location>
</feature>
<proteinExistence type="predicted"/>
<evidence type="ECO:0000256" key="2">
    <source>
        <dbReference type="SAM" id="SignalP"/>
    </source>
</evidence>
<feature type="compositionally biased region" description="Low complexity" evidence="1">
    <location>
        <begin position="26"/>
        <end position="40"/>
    </location>
</feature>
<accession>A0A143BXD1</accession>
<dbReference type="AlphaFoldDB" id="A0A143BXD1"/>
<keyword evidence="2" id="KW-0732">Signal</keyword>
<protein>
    <submittedName>
        <fullName evidence="3">Uncharacterized protein</fullName>
    </submittedName>
</protein>
<dbReference type="STRING" id="1783515.A4E84_10015"/>
<dbReference type="KEGG" id="stsi:A4E84_10015"/>
<sequence length="109" mass="11529">MHPAPRALRSAAVAVVLLAAAVSCAPQPEESGEPSPSAGSTCEKGELATRTSGKLTIADQVCFLEGGVVLERGTAEQVFGDPRQERTRRFLRRIVEAGRRGGCRKRAGL</sequence>
<evidence type="ECO:0000313" key="3">
    <source>
        <dbReference type="EMBL" id="AMW09813.1"/>
    </source>
</evidence>
<organism evidence="3 4">
    <name type="scientific">Streptomyces qaidamensis</name>
    <dbReference type="NCBI Taxonomy" id="1783515"/>
    <lineage>
        <taxon>Bacteria</taxon>
        <taxon>Bacillati</taxon>
        <taxon>Actinomycetota</taxon>
        <taxon>Actinomycetes</taxon>
        <taxon>Kitasatosporales</taxon>
        <taxon>Streptomycetaceae</taxon>
        <taxon>Streptomyces</taxon>
        <taxon>Streptomyces aurantiacus group</taxon>
    </lineage>
</organism>
<gene>
    <name evidence="3" type="ORF">A4E84_10015</name>
</gene>
<keyword evidence="4" id="KW-1185">Reference proteome</keyword>
<dbReference type="EMBL" id="CP015098">
    <property type="protein sequence ID" value="AMW09813.1"/>
    <property type="molecule type" value="Genomic_DNA"/>
</dbReference>
<feature type="chain" id="PRO_5038813741" evidence="2">
    <location>
        <begin position="26"/>
        <end position="109"/>
    </location>
</feature>
<dbReference type="PROSITE" id="PS51257">
    <property type="entry name" value="PROKAR_LIPOPROTEIN"/>
    <property type="match status" value="1"/>
</dbReference>
<feature type="signal peptide" evidence="2">
    <location>
        <begin position="1"/>
        <end position="25"/>
    </location>
</feature>
<dbReference type="RefSeq" id="WP_062926213.1">
    <property type="nucleotide sequence ID" value="NZ_CP015098.1"/>
</dbReference>
<reference evidence="4" key="1">
    <citation type="submission" date="2016-04" db="EMBL/GenBank/DDBJ databases">
        <authorList>
            <person name="Zhang B."/>
        </authorList>
    </citation>
    <scope>NUCLEOTIDE SEQUENCE [LARGE SCALE GENOMIC DNA]</scope>
    <source>
        <strain evidence="4">S10</strain>
    </source>
</reference>
<evidence type="ECO:0000313" key="4">
    <source>
        <dbReference type="Proteomes" id="UP000076096"/>
    </source>
</evidence>
<name>A0A143BXD1_9ACTN</name>
<dbReference type="Proteomes" id="UP000076096">
    <property type="component" value="Chromosome"/>
</dbReference>